<keyword evidence="4" id="KW-1185">Reference proteome</keyword>
<dbReference type="GO" id="GO:0005783">
    <property type="term" value="C:endoplasmic reticulum"/>
    <property type="evidence" value="ECO:0007669"/>
    <property type="project" value="TreeGrafter"/>
</dbReference>
<accession>A0A9P5PGF0</accession>
<name>A0A9P5PGF0_9AGAR</name>
<dbReference type="Proteomes" id="UP000772434">
    <property type="component" value="Unassembled WGS sequence"/>
</dbReference>
<dbReference type="PANTHER" id="PTHR36853">
    <property type="entry name" value="EXPRESSED PROTEIN"/>
    <property type="match status" value="1"/>
</dbReference>
<comment type="caution">
    <text evidence="3">The sequence shown here is derived from an EMBL/GenBank/DDBJ whole genome shotgun (WGS) entry which is preliminary data.</text>
</comment>
<dbReference type="InterPro" id="IPR053065">
    <property type="entry name" value="Archenteron_Induction-Rel"/>
</dbReference>
<evidence type="ECO:0000256" key="1">
    <source>
        <dbReference type="SAM" id="Phobius"/>
    </source>
</evidence>
<keyword evidence="1" id="KW-0812">Transmembrane</keyword>
<gene>
    <name evidence="3" type="ORF">BDP27DRAFT_1232163</name>
</gene>
<feature type="transmembrane region" description="Helical" evidence="1">
    <location>
        <begin position="222"/>
        <end position="246"/>
    </location>
</feature>
<evidence type="ECO:0000313" key="4">
    <source>
        <dbReference type="Proteomes" id="UP000772434"/>
    </source>
</evidence>
<protein>
    <recommendedName>
        <fullName evidence="2">Vacuolar sorting protein Vps3844 C-terminal domain-containing protein</fullName>
    </recommendedName>
</protein>
<dbReference type="OrthoDB" id="5583277at2759"/>
<feature type="domain" description="Vacuolar sorting protein Vps3844 C-terminal" evidence="2">
    <location>
        <begin position="157"/>
        <end position="256"/>
    </location>
</feature>
<dbReference type="PANTHER" id="PTHR36853:SF1">
    <property type="entry name" value="DUF3844 DOMAIN-CONTAINING PROTEIN"/>
    <property type="match status" value="1"/>
</dbReference>
<dbReference type="Pfam" id="PF12955">
    <property type="entry name" value="Vps3844_C"/>
    <property type="match status" value="1"/>
</dbReference>
<evidence type="ECO:0000259" key="2">
    <source>
        <dbReference type="Pfam" id="PF12955"/>
    </source>
</evidence>
<dbReference type="AlphaFoldDB" id="A0A9P5PGF0"/>
<evidence type="ECO:0000313" key="3">
    <source>
        <dbReference type="EMBL" id="KAF9063398.1"/>
    </source>
</evidence>
<keyword evidence="1" id="KW-1133">Transmembrane helix</keyword>
<proteinExistence type="predicted"/>
<sequence>ALAVLPSSLAPAFKLSVPYHAHITSLSSVISTYLHRARHIYSSIYESEVYNWKASDLGSLQSFFNNADDSAFAALDLSTLINLREEYGSESVEYERAADSTRAFLQYALENGEQLQLAILSYSSTTPYAKRQSTPSQVPLPPGHAPPQEPIGSVSTCFSSVDACTNGTSSCSGRGQCVEASKSGRTCFVCTCSATKTGQGNKVKTETWVGESCERKDISGPFVLFVGSALVMLILVFGSVSLLYGVGEQMLPPTLTGTAINAKKE</sequence>
<organism evidence="3 4">
    <name type="scientific">Rhodocollybia butyracea</name>
    <dbReference type="NCBI Taxonomy" id="206335"/>
    <lineage>
        <taxon>Eukaryota</taxon>
        <taxon>Fungi</taxon>
        <taxon>Dikarya</taxon>
        <taxon>Basidiomycota</taxon>
        <taxon>Agaricomycotina</taxon>
        <taxon>Agaricomycetes</taxon>
        <taxon>Agaricomycetidae</taxon>
        <taxon>Agaricales</taxon>
        <taxon>Marasmiineae</taxon>
        <taxon>Omphalotaceae</taxon>
        <taxon>Rhodocollybia</taxon>
    </lineage>
</organism>
<dbReference type="EMBL" id="JADNRY010000147">
    <property type="protein sequence ID" value="KAF9063398.1"/>
    <property type="molecule type" value="Genomic_DNA"/>
</dbReference>
<reference evidence="3" key="1">
    <citation type="submission" date="2020-11" db="EMBL/GenBank/DDBJ databases">
        <authorList>
            <consortium name="DOE Joint Genome Institute"/>
            <person name="Ahrendt S."/>
            <person name="Riley R."/>
            <person name="Andreopoulos W."/>
            <person name="Labutti K."/>
            <person name="Pangilinan J."/>
            <person name="Ruiz-Duenas F.J."/>
            <person name="Barrasa J.M."/>
            <person name="Sanchez-Garcia M."/>
            <person name="Camarero S."/>
            <person name="Miyauchi S."/>
            <person name="Serrano A."/>
            <person name="Linde D."/>
            <person name="Babiker R."/>
            <person name="Drula E."/>
            <person name="Ayuso-Fernandez I."/>
            <person name="Pacheco R."/>
            <person name="Padilla G."/>
            <person name="Ferreira P."/>
            <person name="Barriuso J."/>
            <person name="Kellner H."/>
            <person name="Castanera R."/>
            <person name="Alfaro M."/>
            <person name="Ramirez L."/>
            <person name="Pisabarro A.G."/>
            <person name="Kuo A."/>
            <person name="Tritt A."/>
            <person name="Lipzen A."/>
            <person name="He G."/>
            <person name="Yan M."/>
            <person name="Ng V."/>
            <person name="Cullen D."/>
            <person name="Martin F."/>
            <person name="Rosso M.-N."/>
            <person name="Henrissat B."/>
            <person name="Hibbett D."/>
            <person name="Martinez A.T."/>
            <person name="Grigoriev I.V."/>
        </authorList>
    </citation>
    <scope>NUCLEOTIDE SEQUENCE</scope>
    <source>
        <strain evidence="3">AH 40177</strain>
    </source>
</reference>
<keyword evidence="1" id="KW-0472">Membrane</keyword>
<dbReference type="InterPro" id="IPR024382">
    <property type="entry name" value="Vps3844_C"/>
</dbReference>
<feature type="non-terminal residue" evidence="3">
    <location>
        <position position="265"/>
    </location>
</feature>